<reference evidence="3 4" key="1">
    <citation type="submission" date="2016-11" db="EMBL/GenBank/DDBJ databases">
        <authorList>
            <person name="Jaros S."/>
            <person name="Januszkiewicz K."/>
            <person name="Wedrychowicz H."/>
        </authorList>
    </citation>
    <scope>NUCLEOTIDE SEQUENCE [LARGE SCALE GENOMIC DNA]</scope>
    <source>
        <strain evidence="3 4">DSM 3089</strain>
    </source>
</reference>
<dbReference type="EMBL" id="FQXP01000005">
    <property type="protein sequence ID" value="SHH79953.1"/>
    <property type="molecule type" value="Genomic_DNA"/>
</dbReference>
<sequence>MAENVKVSTGVKEKKLKKIITTESYVALVVIIGFFGLMAWKMGLAFMFKTMMNTGHDIVLNTIWFLMAVIVIAGAITSLLSEFGVAAILNKIFYPLMKPLFNLPGVVSVGAVTTYLSDNPSIVPLAQDKGFLKYLKRYQVPALVNLGTVFGMGLIVTTFMLTQSTSDMPLGMAVLVGNICAIIGGVVSVRLMLRCSKKVYGPDANAIDEDTEGYDILKFREVREGSASERALQALLDGGKTGVQTAMTIIPGVVVICTFIMMLAKTAPVGGYTGAAYEGIGFFPWAGEKLSFILKPLFGFTDPSGVAFPVTSLASVGASLGIVQDMIASGTAVAKDIAVFTAMGICNAGFITVHVGMMEAIGERDLVKQAIATQFLGGIVAGIAANLMYSLISLI</sequence>
<feature type="transmembrane region" description="Helical" evidence="1">
    <location>
        <begin position="173"/>
        <end position="193"/>
    </location>
</feature>
<evidence type="ECO:0000313" key="3">
    <source>
        <dbReference type="EMBL" id="SHH79953.1"/>
    </source>
</evidence>
<dbReference type="AlphaFoldDB" id="A0A1M5VYE7"/>
<accession>A0A1M5VYE7</accession>
<feature type="transmembrane region" description="Helical" evidence="1">
    <location>
        <begin position="337"/>
        <end position="358"/>
    </location>
</feature>
<keyword evidence="4" id="KW-1185">Reference proteome</keyword>
<evidence type="ECO:0000259" key="2">
    <source>
        <dbReference type="Pfam" id="PF07670"/>
    </source>
</evidence>
<proteinExistence type="predicted"/>
<name>A0A1M5VYE7_9CLOT</name>
<dbReference type="Pfam" id="PF07670">
    <property type="entry name" value="Gate"/>
    <property type="match status" value="1"/>
</dbReference>
<feature type="transmembrane region" description="Helical" evidence="1">
    <location>
        <begin position="25"/>
        <end position="46"/>
    </location>
</feature>
<feature type="transmembrane region" description="Helical" evidence="1">
    <location>
        <begin position="58"/>
        <end position="80"/>
    </location>
</feature>
<keyword evidence="1" id="KW-0472">Membrane</keyword>
<dbReference type="InterPro" id="IPR011642">
    <property type="entry name" value="Gate_dom"/>
</dbReference>
<feature type="transmembrane region" description="Helical" evidence="1">
    <location>
        <begin position="370"/>
        <end position="392"/>
    </location>
</feature>
<dbReference type="Proteomes" id="UP000184526">
    <property type="component" value="Unassembled WGS sequence"/>
</dbReference>
<keyword evidence="1" id="KW-1133">Transmembrane helix</keyword>
<evidence type="ECO:0000313" key="4">
    <source>
        <dbReference type="Proteomes" id="UP000184526"/>
    </source>
</evidence>
<evidence type="ECO:0000256" key="1">
    <source>
        <dbReference type="SAM" id="Phobius"/>
    </source>
</evidence>
<dbReference type="RefSeq" id="WP_143147680.1">
    <property type="nucleotide sequence ID" value="NZ_FQXP01000005.1"/>
</dbReference>
<keyword evidence="1" id="KW-0812">Transmembrane</keyword>
<dbReference type="OrthoDB" id="6189592at2"/>
<protein>
    <recommendedName>
        <fullName evidence="2">Nucleoside transporter/FeoB GTPase Gate domain-containing protein</fullName>
    </recommendedName>
</protein>
<organism evidence="3 4">
    <name type="scientific">Clostridium collagenovorans DSM 3089</name>
    <dbReference type="NCBI Taxonomy" id="1121306"/>
    <lineage>
        <taxon>Bacteria</taxon>
        <taxon>Bacillati</taxon>
        <taxon>Bacillota</taxon>
        <taxon>Clostridia</taxon>
        <taxon>Eubacteriales</taxon>
        <taxon>Clostridiaceae</taxon>
        <taxon>Clostridium</taxon>
    </lineage>
</organism>
<feature type="transmembrane region" description="Helical" evidence="1">
    <location>
        <begin position="245"/>
        <end position="264"/>
    </location>
</feature>
<feature type="domain" description="Nucleoside transporter/FeoB GTPase Gate" evidence="2">
    <location>
        <begin position="66"/>
        <end position="157"/>
    </location>
</feature>
<gene>
    <name evidence="3" type="ORF">SAMN02745196_01426</name>
</gene>
<feature type="transmembrane region" description="Helical" evidence="1">
    <location>
        <begin position="138"/>
        <end position="161"/>
    </location>
</feature>